<evidence type="ECO:0000259" key="3">
    <source>
        <dbReference type="PROSITE" id="PS50173"/>
    </source>
</evidence>
<dbReference type="AlphaFoldDB" id="A0A7E4W1H0"/>
<dbReference type="GO" id="GO:0003887">
    <property type="term" value="F:DNA-directed DNA polymerase activity"/>
    <property type="evidence" value="ECO:0007669"/>
    <property type="project" value="InterPro"/>
</dbReference>
<evidence type="ECO:0000313" key="4">
    <source>
        <dbReference type="Proteomes" id="UP000492821"/>
    </source>
</evidence>
<dbReference type="Pfam" id="PF00817">
    <property type="entry name" value="IMS"/>
    <property type="match status" value="1"/>
</dbReference>
<feature type="region of interest" description="Disordered" evidence="2">
    <location>
        <begin position="361"/>
        <end position="387"/>
    </location>
</feature>
<dbReference type="Gene3D" id="1.10.150.810">
    <property type="match status" value="1"/>
</dbReference>
<dbReference type="GO" id="GO:0006281">
    <property type="term" value="P:DNA repair"/>
    <property type="evidence" value="ECO:0007669"/>
    <property type="project" value="InterPro"/>
</dbReference>
<reference evidence="5" key="2">
    <citation type="submission" date="2020-10" db="UniProtKB">
        <authorList>
            <consortium name="WormBaseParasite"/>
        </authorList>
    </citation>
    <scope>IDENTIFICATION</scope>
</reference>
<dbReference type="PROSITE" id="PS50173">
    <property type="entry name" value="UMUC"/>
    <property type="match status" value="1"/>
</dbReference>
<sequence length="526" mass="57874">MFKPPPAVKVSPSRPMEPPGSSLFNDHAADKRERLKSNVGYVKSMISRATPAQQAKNEKEFNDVVADYKTLRNLKDYCVHVDLDAFYAQVECLREPKYTRLPMAVGGDSMLSTANYPARKFGVKSGMPGFQAKKLCPQLVILPCDFKLYHKASWSFHQVLSKFDPDVRMAGLDEAYLNLSNFVADAPDGYSMNTVAYDGECQCNRPRKDDITEDDEVISSGDITCTICGMAQLYFNCTMNFSPGIDGMIRMLRMEVAMRTNLSCSAGIASSYYLAKVCSDINKPNGQFILPGDNDALDTFILSSPLKLFPGIGPTSSNSLAEFGIKTVADLLNHKKNLRFMVSNSQYYLLTRIVAGVDCPPDETEESTNETDNGIDSGKTVGTESTFTPTSNQAELVSLIRSFAKSAIESAKGDGVTSVGILFVKVKLGSYDVHTCSQKFNEQVPLTNVELLQNVSETLLTKFIAKQGKKDIRLLGVRYGELGMAPLSKVQTGLKSFLNKPTVGGRCVKRRKLEENTDPVTVIDLE</sequence>
<evidence type="ECO:0000256" key="2">
    <source>
        <dbReference type="SAM" id="MobiDB-lite"/>
    </source>
</evidence>
<dbReference type="Pfam" id="PF11799">
    <property type="entry name" value="IMS_C"/>
    <property type="match status" value="1"/>
</dbReference>
<feature type="region of interest" description="Disordered" evidence="2">
    <location>
        <begin position="1"/>
        <end position="26"/>
    </location>
</feature>
<dbReference type="InterPro" id="IPR017961">
    <property type="entry name" value="DNA_pol_Y-fam_little_finger"/>
</dbReference>
<dbReference type="GO" id="GO:0005634">
    <property type="term" value="C:nucleus"/>
    <property type="evidence" value="ECO:0007669"/>
    <property type="project" value="TreeGrafter"/>
</dbReference>
<dbReference type="InterPro" id="IPR050116">
    <property type="entry name" value="DNA_polymerase-Y"/>
</dbReference>
<dbReference type="Proteomes" id="UP000492821">
    <property type="component" value="Unassembled WGS sequence"/>
</dbReference>
<dbReference type="SUPFAM" id="SSF100879">
    <property type="entry name" value="Lesion bypass DNA polymerase (Y-family), little finger domain"/>
    <property type="match status" value="1"/>
</dbReference>
<protein>
    <recommendedName>
        <fullName evidence="1">DNA polymerase kappa</fullName>
    </recommendedName>
</protein>
<dbReference type="InterPro" id="IPR036775">
    <property type="entry name" value="DNA_pol_Y-fam_lit_finger_sf"/>
</dbReference>
<dbReference type="PANTHER" id="PTHR11076:SF33">
    <property type="entry name" value="DNA POLYMERASE KAPPA"/>
    <property type="match status" value="1"/>
</dbReference>
<dbReference type="CDD" id="cd03586">
    <property type="entry name" value="PolY_Pol_IV_kappa"/>
    <property type="match status" value="1"/>
</dbReference>
<keyword evidence="4" id="KW-1185">Reference proteome</keyword>
<dbReference type="WBParaSite" id="Pan_g4991.t1">
    <property type="protein sequence ID" value="Pan_g4991.t1"/>
    <property type="gene ID" value="Pan_g4991"/>
</dbReference>
<dbReference type="InterPro" id="IPR022880">
    <property type="entry name" value="DNApol_IV"/>
</dbReference>
<dbReference type="GO" id="GO:0003684">
    <property type="term" value="F:damaged DNA binding"/>
    <property type="evidence" value="ECO:0007669"/>
    <property type="project" value="InterPro"/>
</dbReference>
<organism evidence="4 5">
    <name type="scientific">Panagrellus redivivus</name>
    <name type="common">Microworm</name>
    <dbReference type="NCBI Taxonomy" id="6233"/>
    <lineage>
        <taxon>Eukaryota</taxon>
        <taxon>Metazoa</taxon>
        <taxon>Ecdysozoa</taxon>
        <taxon>Nematoda</taxon>
        <taxon>Chromadorea</taxon>
        <taxon>Rhabditida</taxon>
        <taxon>Tylenchina</taxon>
        <taxon>Panagrolaimomorpha</taxon>
        <taxon>Panagrolaimoidea</taxon>
        <taxon>Panagrolaimidae</taxon>
        <taxon>Panagrellus</taxon>
    </lineage>
</organism>
<evidence type="ECO:0000256" key="1">
    <source>
        <dbReference type="ARBA" id="ARBA00016178"/>
    </source>
</evidence>
<name>A0A7E4W1H0_PANRE</name>
<dbReference type="InterPro" id="IPR043502">
    <property type="entry name" value="DNA/RNA_pol_sf"/>
</dbReference>
<reference evidence="4" key="1">
    <citation type="journal article" date="2013" name="Genetics">
        <title>The draft genome and transcriptome of Panagrellus redivivus are shaped by the harsh demands of a free-living lifestyle.</title>
        <authorList>
            <person name="Srinivasan J."/>
            <person name="Dillman A.R."/>
            <person name="Macchietto M.G."/>
            <person name="Heikkinen L."/>
            <person name="Lakso M."/>
            <person name="Fracchia K.M."/>
            <person name="Antoshechkin I."/>
            <person name="Mortazavi A."/>
            <person name="Wong G."/>
            <person name="Sternberg P.W."/>
        </authorList>
    </citation>
    <scope>NUCLEOTIDE SEQUENCE [LARGE SCALE GENOMIC DNA]</scope>
    <source>
        <strain evidence="4">MT8872</strain>
    </source>
</reference>
<dbReference type="Gene3D" id="3.30.1490.100">
    <property type="entry name" value="DNA polymerase, Y-family, little finger domain"/>
    <property type="match status" value="1"/>
</dbReference>
<dbReference type="GO" id="GO:0042276">
    <property type="term" value="P:error-prone translesion synthesis"/>
    <property type="evidence" value="ECO:0007669"/>
    <property type="project" value="TreeGrafter"/>
</dbReference>
<accession>A0A7E4W1H0</accession>
<feature type="domain" description="UmuC" evidence="3">
    <location>
        <begin position="78"/>
        <end position="313"/>
    </location>
</feature>
<dbReference type="PANTHER" id="PTHR11076">
    <property type="entry name" value="DNA REPAIR POLYMERASE UMUC / TRANSFERASE FAMILY MEMBER"/>
    <property type="match status" value="1"/>
</dbReference>
<evidence type="ECO:0000313" key="5">
    <source>
        <dbReference type="WBParaSite" id="Pan_g4991.t1"/>
    </source>
</evidence>
<dbReference type="Gene3D" id="3.30.70.270">
    <property type="match status" value="1"/>
</dbReference>
<dbReference type="SUPFAM" id="SSF56672">
    <property type="entry name" value="DNA/RNA polymerases"/>
    <property type="match status" value="1"/>
</dbReference>
<proteinExistence type="predicted"/>
<dbReference type="Gene3D" id="3.40.1170.60">
    <property type="match status" value="1"/>
</dbReference>
<dbReference type="InterPro" id="IPR001126">
    <property type="entry name" value="UmuC"/>
</dbReference>
<dbReference type="InterPro" id="IPR043128">
    <property type="entry name" value="Rev_trsase/Diguanyl_cyclase"/>
</dbReference>